<accession>A0A6N2TP60</accession>
<feature type="coiled-coil region" evidence="1">
    <location>
        <begin position="200"/>
        <end position="227"/>
    </location>
</feature>
<name>A0A6N2TP60_9BACT</name>
<proteinExistence type="predicted"/>
<evidence type="ECO:0000256" key="3">
    <source>
        <dbReference type="SAM" id="SignalP"/>
    </source>
</evidence>
<feature type="region of interest" description="Disordered" evidence="2">
    <location>
        <begin position="252"/>
        <end position="284"/>
    </location>
</feature>
<sequence>MKPGTCFLMLCALLPAALAEKMTLRSGRVLEDASVVSSGDDFVSVQYTDGVAKVSYKELTDAQQKDYRMTPEDVKARLDQRRLEDAARRKKAEEARKAADEEARKIRESLSEAERHPRYLEGADISRMFLLLGELSQVEAEVMALQWNALEADRVGLPEDARTFRARMGTYQEQVNAIRKKRETAEQYWQDLEKKYLALKDGTQKKIADLNKQVSQLQGEVREVASQPRTERIIVPPIIRTWNYPPPPVIIRPSPLPPRPHPVPPRPVPPRPMPLPVKPSLYGG</sequence>
<keyword evidence="1" id="KW-0175">Coiled coil</keyword>
<dbReference type="AlphaFoldDB" id="A0A6N2TP60"/>
<feature type="signal peptide" evidence="3">
    <location>
        <begin position="1"/>
        <end position="19"/>
    </location>
</feature>
<dbReference type="EMBL" id="CACRSS010000016">
    <property type="protein sequence ID" value="VYT06522.1"/>
    <property type="molecule type" value="Genomic_DNA"/>
</dbReference>
<gene>
    <name evidence="4" type="ORF">AMLFYP55_00476</name>
</gene>
<keyword evidence="3" id="KW-0732">Signal</keyword>
<protein>
    <submittedName>
        <fullName evidence="4">Uncharacterized protein</fullName>
    </submittedName>
</protein>
<organism evidence="4">
    <name type="scientific">Akkermansia muciniphila</name>
    <dbReference type="NCBI Taxonomy" id="239935"/>
    <lineage>
        <taxon>Bacteria</taxon>
        <taxon>Pseudomonadati</taxon>
        <taxon>Verrucomicrobiota</taxon>
        <taxon>Verrucomicrobiia</taxon>
        <taxon>Verrucomicrobiales</taxon>
        <taxon>Akkermansiaceae</taxon>
        <taxon>Akkermansia</taxon>
    </lineage>
</organism>
<reference evidence="4" key="1">
    <citation type="submission" date="2019-11" db="EMBL/GenBank/DDBJ databases">
        <authorList>
            <person name="Feng L."/>
        </authorList>
    </citation>
    <scope>NUCLEOTIDE SEQUENCE</scope>
    <source>
        <strain evidence="4">AMuciniphilaLFYP55</strain>
    </source>
</reference>
<evidence type="ECO:0000256" key="2">
    <source>
        <dbReference type="SAM" id="MobiDB-lite"/>
    </source>
</evidence>
<evidence type="ECO:0000256" key="1">
    <source>
        <dbReference type="SAM" id="Coils"/>
    </source>
</evidence>
<feature type="region of interest" description="Disordered" evidence="2">
    <location>
        <begin position="83"/>
        <end position="103"/>
    </location>
</feature>
<feature type="chain" id="PRO_5027070799" evidence="3">
    <location>
        <begin position="20"/>
        <end position="284"/>
    </location>
</feature>
<evidence type="ECO:0000313" key="4">
    <source>
        <dbReference type="EMBL" id="VYT06522.1"/>
    </source>
</evidence>
<feature type="compositionally biased region" description="Pro residues" evidence="2">
    <location>
        <begin position="252"/>
        <end position="277"/>
    </location>
</feature>